<dbReference type="Proteomes" id="UP000325606">
    <property type="component" value="Chromosome"/>
</dbReference>
<accession>A0A5J6LAV5</accession>
<dbReference type="KEGG" id="nik:F5I99_03435"/>
<dbReference type="AlphaFoldDB" id="A0A5J6LAV5"/>
<proteinExistence type="predicted"/>
<dbReference type="GO" id="GO:0030701">
    <property type="term" value="F:NAD+-dinitrogen-reductase ADP-D-ribosyltransferase activity"/>
    <property type="evidence" value="ECO:0007669"/>
    <property type="project" value="InterPro"/>
</dbReference>
<reference evidence="1 2" key="1">
    <citation type="submission" date="2019-09" db="EMBL/GenBank/DDBJ databases">
        <title>Nitrincola iocasae sp. nov., a bacterium isolated from the sediment collected at a cold seep field in South China Sea.</title>
        <authorList>
            <person name="Zhang H."/>
            <person name="Wang H."/>
            <person name="Li C."/>
        </authorList>
    </citation>
    <scope>NUCLEOTIDE SEQUENCE [LARGE SCALE GENOMIC DNA]</scope>
    <source>
        <strain evidence="1 2">KXZD1103</strain>
    </source>
</reference>
<dbReference type="GO" id="GO:0009399">
    <property type="term" value="P:nitrogen fixation"/>
    <property type="evidence" value="ECO:0007669"/>
    <property type="project" value="InterPro"/>
</dbReference>
<evidence type="ECO:0000313" key="2">
    <source>
        <dbReference type="Proteomes" id="UP000325606"/>
    </source>
</evidence>
<gene>
    <name evidence="1" type="ORF">F5I99_03435</name>
</gene>
<dbReference type="InterPro" id="IPR009953">
    <property type="entry name" value="DRA_trans"/>
</dbReference>
<organism evidence="1 2">
    <name type="scientific">Nitrincola iocasae</name>
    <dbReference type="NCBI Taxonomy" id="2614693"/>
    <lineage>
        <taxon>Bacteria</taxon>
        <taxon>Pseudomonadati</taxon>
        <taxon>Pseudomonadota</taxon>
        <taxon>Gammaproteobacteria</taxon>
        <taxon>Oceanospirillales</taxon>
        <taxon>Oceanospirillaceae</taxon>
        <taxon>Nitrincola</taxon>
    </lineage>
</organism>
<evidence type="ECO:0000313" key="1">
    <source>
        <dbReference type="EMBL" id="QEW05620.1"/>
    </source>
</evidence>
<keyword evidence="1" id="KW-0808">Transferase</keyword>
<name>A0A5J6LAV5_9GAMM</name>
<sequence length="263" mass="29926">MIAKIENVFQSPSHLFQPIPICSHTYHAFTGIFISLSLIFTTLNALAEPAVRALHFRQYMCSAFLLDHLDSAGANPQRQRLKRHKADYLRLLRGWMFNADGMEAAVLKHWVESRFGLLPRNHRGSLKDVNSPCYAAYLADVSRGLYNANALEAQLDLLYSFCQYELERRYPEQQHWRLYRGINRIEAHELLNPPEAGHYQLVLNNLSSFSSDRDTASAFGDAILETQVPGPKLLYFPGLLPGILQGEQEHLVIGGVYEVQLGW</sequence>
<dbReference type="Pfam" id="PF07357">
    <property type="entry name" value="DRAT"/>
    <property type="match status" value="1"/>
</dbReference>
<protein>
    <submittedName>
        <fullName evidence="1">NAD(+)--dinitrogen-reductase ADP-D-ribosyltransferase</fullName>
    </submittedName>
</protein>
<dbReference type="EMBL" id="CP044222">
    <property type="protein sequence ID" value="QEW05620.1"/>
    <property type="molecule type" value="Genomic_DNA"/>
</dbReference>
<dbReference type="RefSeq" id="WP_151053664.1">
    <property type="nucleotide sequence ID" value="NZ_CP044222.1"/>
</dbReference>
<keyword evidence="2" id="KW-1185">Reference proteome</keyword>